<dbReference type="SUPFAM" id="SSF52172">
    <property type="entry name" value="CheY-like"/>
    <property type="match status" value="3"/>
</dbReference>
<evidence type="ECO:0000259" key="11">
    <source>
        <dbReference type="PROSITE" id="PS50109"/>
    </source>
</evidence>
<dbReference type="InterPro" id="IPR004358">
    <property type="entry name" value="Sig_transdc_His_kin-like_C"/>
</dbReference>
<evidence type="ECO:0000256" key="4">
    <source>
        <dbReference type="ARBA" id="ARBA00022553"/>
    </source>
</evidence>
<dbReference type="Pfam" id="PF00512">
    <property type="entry name" value="HisKA"/>
    <property type="match status" value="1"/>
</dbReference>
<dbReference type="CDD" id="cd06225">
    <property type="entry name" value="HAMP"/>
    <property type="match status" value="1"/>
</dbReference>
<dbReference type="CDD" id="cd17546">
    <property type="entry name" value="REC_hyHK_CKI1_RcsC-like"/>
    <property type="match status" value="1"/>
</dbReference>
<evidence type="ECO:0000256" key="3">
    <source>
        <dbReference type="ARBA" id="ARBA00012438"/>
    </source>
</evidence>
<dbReference type="CDD" id="cd16922">
    <property type="entry name" value="HATPase_EvgS-ArcB-TorS-like"/>
    <property type="match status" value="1"/>
</dbReference>
<evidence type="ECO:0000259" key="13">
    <source>
        <dbReference type="PROSITE" id="PS50885"/>
    </source>
</evidence>
<feature type="transmembrane region" description="Helical" evidence="10">
    <location>
        <begin position="289"/>
        <end position="311"/>
    </location>
</feature>
<feature type="domain" description="Response regulatory" evidence="12">
    <location>
        <begin position="906"/>
        <end position="1022"/>
    </location>
</feature>
<accession>A0A1A9F146</accession>
<feature type="region of interest" description="Disordered" evidence="9">
    <location>
        <begin position="438"/>
        <end position="465"/>
    </location>
</feature>
<dbReference type="GO" id="GO:0000155">
    <property type="term" value="F:phosphorelay sensor kinase activity"/>
    <property type="evidence" value="ECO:0007669"/>
    <property type="project" value="InterPro"/>
</dbReference>
<dbReference type="GO" id="GO:0016020">
    <property type="term" value="C:membrane"/>
    <property type="evidence" value="ECO:0007669"/>
    <property type="project" value="UniProtKB-SubCell"/>
</dbReference>
<dbReference type="InterPro" id="IPR005467">
    <property type="entry name" value="His_kinase_dom"/>
</dbReference>
<dbReference type="InterPro" id="IPR036890">
    <property type="entry name" value="HATPase_C_sf"/>
</dbReference>
<dbReference type="STRING" id="1821621.A8C75_14095"/>
<dbReference type="Gene3D" id="6.10.340.10">
    <property type="match status" value="1"/>
</dbReference>
<dbReference type="PROSITE" id="PS50885">
    <property type="entry name" value="HAMP"/>
    <property type="match status" value="1"/>
</dbReference>
<dbReference type="SUPFAM" id="SSF158472">
    <property type="entry name" value="HAMP domain-like"/>
    <property type="match status" value="1"/>
</dbReference>
<keyword evidence="7" id="KW-0902">Two-component regulatory system</keyword>
<dbReference type="SMART" id="SM00388">
    <property type="entry name" value="HisKA"/>
    <property type="match status" value="1"/>
</dbReference>
<dbReference type="Pfam" id="PF00072">
    <property type="entry name" value="Response_reg"/>
    <property type="match status" value="3"/>
</dbReference>
<dbReference type="SMART" id="SM00448">
    <property type="entry name" value="REC"/>
    <property type="match status" value="3"/>
</dbReference>
<keyword evidence="15" id="KW-1185">Reference proteome</keyword>
<dbReference type="PROSITE" id="PS50109">
    <property type="entry name" value="HIS_KIN"/>
    <property type="match status" value="1"/>
</dbReference>
<dbReference type="CDD" id="cd00082">
    <property type="entry name" value="HisKA"/>
    <property type="match status" value="1"/>
</dbReference>
<dbReference type="PRINTS" id="PR00344">
    <property type="entry name" value="BCTRLSENSOR"/>
</dbReference>
<comment type="subcellular location">
    <subcellularLocation>
        <location evidence="2">Membrane</location>
    </subcellularLocation>
</comment>
<proteinExistence type="predicted"/>
<dbReference type="PANTHER" id="PTHR45339">
    <property type="entry name" value="HYBRID SIGNAL TRANSDUCTION HISTIDINE KINASE J"/>
    <property type="match status" value="1"/>
</dbReference>
<dbReference type="InterPro" id="IPR011006">
    <property type="entry name" value="CheY-like_superfamily"/>
</dbReference>
<reference evidence="15" key="1">
    <citation type="submission" date="2016-05" db="EMBL/GenBank/DDBJ databases">
        <authorList>
            <person name="Baek K."/>
            <person name="Yang S.-J."/>
        </authorList>
    </citation>
    <scope>NUCLEOTIDE SEQUENCE [LARGE SCALE GENOMIC DNA]</scope>
    <source>
        <strain evidence="15">ST58-10</strain>
    </source>
</reference>
<keyword evidence="6" id="KW-0418">Kinase</keyword>
<dbReference type="SUPFAM" id="SSF47384">
    <property type="entry name" value="Homodimeric domain of signal transducing histidine kinase"/>
    <property type="match status" value="1"/>
</dbReference>
<feature type="modified residue" description="4-aspartylphosphate" evidence="8">
    <location>
        <position position="833"/>
    </location>
</feature>
<dbReference type="InterPro" id="IPR029016">
    <property type="entry name" value="GAF-like_dom_sf"/>
</dbReference>
<evidence type="ECO:0000256" key="2">
    <source>
        <dbReference type="ARBA" id="ARBA00004370"/>
    </source>
</evidence>
<dbReference type="Gene3D" id="3.30.565.10">
    <property type="entry name" value="Histidine kinase-like ATPase, C-terminal domain"/>
    <property type="match status" value="1"/>
</dbReference>
<dbReference type="EMBL" id="CP015839">
    <property type="protein sequence ID" value="ANG63489.1"/>
    <property type="molecule type" value="Genomic_DNA"/>
</dbReference>
<feature type="modified residue" description="4-aspartylphosphate" evidence="8">
    <location>
        <position position="1102"/>
    </location>
</feature>
<feature type="domain" description="Histidine kinase" evidence="11">
    <location>
        <begin position="517"/>
        <end position="737"/>
    </location>
</feature>
<dbReference type="Pfam" id="PF02518">
    <property type="entry name" value="HATPase_c"/>
    <property type="match status" value="1"/>
</dbReference>
<evidence type="ECO:0000256" key="6">
    <source>
        <dbReference type="ARBA" id="ARBA00022777"/>
    </source>
</evidence>
<dbReference type="Gene3D" id="1.10.287.130">
    <property type="match status" value="1"/>
</dbReference>
<dbReference type="Gene3D" id="3.30.450.40">
    <property type="match status" value="1"/>
</dbReference>
<feature type="transmembrane region" description="Helical" evidence="10">
    <location>
        <begin position="12"/>
        <end position="33"/>
    </location>
</feature>
<dbReference type="Pfam" id="PF00672">
    <property type="entry name" value="HAMP"/>
    <property type="match status" value="1"/>
</dbReference>
<dbReference type="SUPFAM" id="SSF55781">
    <property type="entry name" value="GAF domain-like"/>
    <property type="match status" value="1"/>
</dbReference>
<dbReference type="AlphaFoldDB" id="A0A1A9F146"/>
<dbReference type="KEGG" id="mars:A8C75_14095"/>
<feature type="domain" description="HAMP" evidence="13">
    <location>
        <begin position="209"/>
        <end position="261"/>
    </location>
</feature>
<gene>
    <name evidence="14" type="ORF">A8C75_14095</name>
</gene>
<dbReference type="Pfam" id="PF13185">
    <property type="entry name" value="GAF_2"/>
    <property type="match status" value="1"/>
</dbReference>
<dbReference type="InterPro" id="IPR036097">
    <property type="entry name" value="HisK_dim/P_sf"/>
</dbReference>
<dbReference type="SUPFAM" id="SSF55874">
    <property type="entry name" value="ATPase domain of HSP90 chaperone/DNA topoisomerase II/histidine kinase"/>
    <property type="match status" value="1"/>
</dbReference>
<dbReference type="SMART" id="SM00065">
    <property type="entry name" value="GAF"/>
    <property type="match status" value="1"/>
</dbReference>
<feature type="domain" description="Response regulatory" evidence="12">
    <location>
        <begin position="784"/>
        <end position="897"/>
    </location>
</feature>
<evidence type="ECO:0000259" key="12">
    <source>
        <dbReference type="PROSITE" id="PS50110"/>
    </source>
</evidence>
<dbReference type="Proteomes" id="UP000078070">
    <property type="component" value="Chromosome"/>
</dbReference>
<dbReference type="SMART" id="SM00387">
    <property type="entry name" value="HATPase_c"/>
    <property type="match status" value="1"/>
</dbReference>
<evidence type="ECO:0000256" key="9">
    <source>
        <dbReference type="SAM" id="MobiDB-lite"/>
    </source>
</evidence>
<keyword evidence="10" id="KW-0472">Membrane</keyword>
<evidence type="ECO:0000313" key="14">
    <source>
        <dbReference type="EMBL" id="ANG63489.1"/>
    </source>
</evidence>
<dbReference type="InterPro" id="IPR003594">
    <property type="entry name" value="HATPase_dom"/>
</dbReference>
<dbReference type="CDD" id="cd00156">
    <property type="entry name" value="REC"/>
    <property type="match status" value="1"/>
</dbReference>
<dbReference type="InterPro" id="IPR003660">
    <property type="entry name" value="HAMP_dom"/>
</dbReference>
<feature type="modified residue" description="4-aspartylphosphate" evidence="8">
    <location>
        <position position="955"/>
    </location>
</feature>
<evidence type="ECO:0000313" key="15">
    <source>
        <dbReference type="Proteomes" id="UP000078070"/>
    </source>
</evidence>
<dbReference type="Gene3D" id="3.40.50.2300">
    <property type="match status" value="3"/>
</dbReference>
<keyword evidence="10" id="KW-1133">Transmembrane helix</keyword>
<protein>
    <recommendedName>
        <fullName evidence="3">histidine kinase</fullName>
        <ecNumber evidence="3">2.7.13.3</ecNumber>
    </recommendedName>
</protein>
<dbReference type="RefSeq" id="WP_067383581.1">
    <property type="nucleotide sequence ID" value="NZ_CP015839.1"/>
</dbReference>
<keyword evidence="4 8" id="KW-0597">Phosphoprotein</keyword>
<evidence type="ECO:0000256" key="10">
    <source>
        <dbReference type="SAM" id="Phobius"/>
    </source>
</evidence>
<dbReference type="PANTHER" id="PTHR45339:SF1">
    <property type="entry name" value="HYBRID SIGNAL TRANSDUCTION HISTIDINE KINASE J"/>
    <property type="match status" value="1"/>
</dbReference>
<reference evidence="14 15" key="2">
    <citation type="journal article" date="2018" name="Int. J. Syst. Evol. Microbiol.">
        <title>Marinobacterium aestuarii sp. nov., a benzene-degrading marine bacterium isolated from estuary sediment.</title>
        <authorList>
            <person name="Bae S.S."/>
            <person name="Jung J."/>
            <person name="Chung D."/>
            <person name="Baek K."/>
        </authorList>
    </citation>
    <scope>NUCLEOTIDE SEQUENCE [LARGE SCALE GENOMIC DNA]</scope>
    <source>
        <strain evidence="14 15">ST58-10</strain>
    </source>
</reference>
<sequence length="1171" mass="130281">MKIRTLAQKIGLGYTLMAMILAVAVVLTIWQIGELRQIASRLIEVREPTTKAGLEIKQGTSSSLSALQGWLIVGEDHFREERRQAWEDKIRAPLQRFDALSRDWTNSDNITRLDRLNPLLNELEVYERQVDALALTDRQQALDILSSKVIPIGAQVSNILSDMVDDQRVLLQTDFNLMSSQITFLSNFERALLGIGLLIGVLLSIVIIRSITRPVAQAVAVAEHIGNGKLDVEVNVSGSRELEILGSALVNMRDSLKAKTQESERFNWLTSGQNELNNAMRGDKNVEQLASSIVAFMATYTGASIGSLYLADEAQNQLSLFGSYAFGGRDMETCFRMGEGLIGQVAAGKEPMSLSEMREDSIRVRSSLIDTPPPNLFLCPFSFEDSTLGVLELGKFEAFSEVEQAFIQSSMKTIGISLHSAAAHRKIRLLLEETQQQSEELQQQQEELEQTNEELEEQTQQLGEQREELQTANEELEEQTQLIMQKNRDLETASENIQLKARQLEISSKYKSEFLANMSHELRTPLNSLLILANDLAGNTQGNLDDEQVESAQVISKSGHDLLHLINDILDLSKVEAGRLEVNVTSLGLAGFAADLKRNFRRLAQEKKLKLEVSVDPLLPESIRTDRHRLEQILNNLISNALKFSDDGGVDISFKRHSNDQLCIAVTDTGIGVAEGKQDAIFEAFVQAEGGTARKYGGTGLGLSICRELAKLLGGSVTMKSALGAGSTFALVLPLEIAAAPAAEPPLQPERTRQKLVSDPDQNRFLNYPCITDQRDDIRDKDPVVLIIEDDADFARILAAQAIQKGFKHINAATGEDGLRLAAEYLPQAIILDLELPGINGHVVLKELKGDPAVRHIPVHVVSANEKTLDPIRFGAVDYLTKPVTKVQLDGVFERIEGFINRKMKSLLIVEDNEAMRKAIVKLIGNGDVQCIGAGTAQEALAVYDERTIDCIVLDVGLPDISGFEFIQALKKKSGDNMPPIIVYTGKELTQQENDELQQYTETIIVKGVKSEERLLDETALFLHRTVKDLPASKKDMITRLYDKEGLLQGKQILLVDDDMRNIFALGKVLKEKGMAIHKAENGCTALKILDAYPQMDFVLMDIMMPEMDGYECMQRIRQRREFRDLPILALTAKAMKEDRQKCIEAGANDYISKPVDVERLMSLMRIWVRK</sequence>
<evidence type="ECO:0000256" key="8">
    <source>
        <dbReference type="PROSITE-ProRule" id="PRU00169"/>
    </source>
</evidence>
<evidence type="ECO:0000256" key="5">
    <source>
        <dbReference type="ARBA" id="ARBA00022679"/>
    </source>
</evidence>
<dbReference type="SMART" id="SM00304">
    <property type="entry name" value="HAMP"/>
    <property type="match status" value="1"/>
</dbReference>
<comment type="catalytic activity">
    <reaction evidence="1">
        <text>ATP + protein L-histidine = ADP + protein N-phospho-L-histidine.</text>
        <dbReference type="EC" id="2.7.13.3"/>
    </reaction>
</comment>
<evidence type="ECO:0000256" key="7">
    <source>
        <dbReference type="ARBA" id="ARBA00023012"/>
    </source>
</evidence>
<evidence type="ECO:0000256" key="1">
    <source>
        <dbReference type="ARBA" id="ARBA00000085"/>
    </source>
</evidence>
<dbReference type="InterPro" id="IPR003018">
    <property type="entry name" value="GAF"/>
</dbReference>
<dbReference type="InterPro" id="IPR001789">
    <property type="entry name" value="Sig_transdc_resp-reg_receiver"/>
</dbReference>
<feature type="compositionally biased region" description="Acidic residues" evidence="9">
    <location>
        <begin position="446"/>
        <end position="457"/>
    </location>
</feature>
<dbReference type="FunFam" id="3.30.565.10:FF:000010">
    <property type="entry name" value="Sensor histidine kinase RcsC"/>
    <property type="match status" value="1"/>
</dbReference>
<name>A0A1A9F146_9GAMM</name>
<feature type="transmembrane region" description="Helical" evidence="10">
    <location>
        <begin position="191"/>
        <end position="208"/>
    </location>
</feature>
<dbReference type="EC" id="2.7.13.3" evidence="3"/>
<keyword evidence="10" id="KW-0812">Transmembrane</keyword>
<organism evidence="14 15">
    <name type="scientific">Marinobacterium aestuarii</name>
    <dbReference type="NCBI Taxonomy" id="1821621"/>
    <lineage>
        <taxon>Bacteria</taxon>
        <taxon>Pseudomonadati</taxon>
        <taxon>Pseudomonadota</taxon>
        <taxon>Gammaproteobacteria</taxon>
        <taxon>Oceanospirillales</taxon>
        <taxon>Oceanospirillaceae</taxon>
        <taxon>Marinobacterium</taxon>
    </lineage>
</organism>
<dbReference type="InterPro" id="IPR003661">
    <property type="entry name" value="HisK_dim/P_dom"/>
</dbReference>
<feature type="domain" description="Response regulatory" evidence="12">
    <location>
        <begin position="1052"/>
        <end position="1169"/>
    </location>
</feature>
<dbReference type="PROSITE" id="PS50110">
    <property type="entry name" value="RESPONSE_REGULATORY"/>
    <property type="match status" value="3"/>
</dbReference>
<keyword evidence="5" id="KW-0808">Transferase</keyword>